<evidence type="ECO:0008006" key="4">
    <source>
        <dbReference type="Google" id="ProtNLM"/>
    </source>
</evidence>
<dbReference type="RefSeq" id="WP_111346644.1">
    <property type="nucleotide sequence ID" value="NZ_QLII01000001.1"/>
</dbReference>
<dbReference type="OrthoDB" id="960836at2"/>
<sequence length="164" mass="18908">MPMHYLRLLILFFITHVAIAQPDSPALSQDPVFTTILKRRLKFPRQAEWASRYNRIFAEFTVDDKGRVQAISILNHSVEGDYVGFESTIIAALKKLPSLNLRYTGSYILPVAFILVDYRQKDKQFIPEEKLYVQDLAGRVVLDEIKVFGNNVNSRERIQSAEAY</sequence>
<evidence type="ECO:0000313" key="3">
    <source>
        <dbReference type="Proteomes" id="UP000249016"/>
    </source>
</evidence>
<dbReference type="EMBL" id="QLII01000001">
    <property type="protein sequence ID" value="RAI76725.1"/>
    <property type="molecule type" value="Genomic_DNA"/>
</dbReference>
<gene>
    <name evidence="2" type="ORF">HMF3257_25750</name>
</gene>
<dbReference type="Proteomes" id="UP000249016">
    <property type="component" value="Unassembled WGS sequence"/>
</dbReference>
<evidence type="ECO:0000313" key="2">
    <source>
        <dbReference type="EMBL" id="RAI76725.1"/>
    </source>
</evidence>
<name>A0A327NPR7_9BACT</name>
<protein>
    <recommendedName>
        <fullName evidence="4">TonB C-terminal domain-containing protein</fullName>
    </recommendedName>
</protein>
<feature type="signal peptide" evidence="1">
    <location>
        <begin position="1"/>
        <end position="20"/>
    </location>
</feature>
<accession>A0A327NPR7</accession>
<feature type="chain" id="PRO_5016418671" description="TonB C-terminal domain-containing protein" evidence="1">
    <location>
        <begin position="21"/>
        <end position="164"/>
    </location>
</feature>
<keyword evidence="3" id="KW-1185">Reference proteome</keyword>
<reference evidence="2 3" key="1">
    <citation type="submission" date="2018-06" db="EMBL/GenBank/DDBJ databases">
        <title>Spirosoma sp. HMF3257 Genome sequencing and assembly.</title>
        <authorList>
            <person name="Kang H."/>
            <person name="Cha I."/>
            <person name="Kim H."/>
            <person name="Kang J."/>
            <person name="Joh K."/>
        </authorList>
    </citation>
    <scope>NUCLEOTIDE SEQUENCE [LARGE SCALE GENOMIC DNA]</scope>
    <source>
        <strain evidence="2 3">HMF3257</strain>
    </source>
</reference>
<evidence type="ECO:0000256" key="1">
    <source>
        <dbReference type="SAM" id="SignalP"/>
    </source>
</evidence>
<keyword evidence="1" id="KW-0732">Signal</keyword>
<comment type="caution">
    <text evidence="2">The sequence shown here is derived from an EMBL/GenBank/DDBJ whole genome shotgun (WGS) entry which is preliminary data.</text>
</comment>
<dbReference type="AlphaFoldDB" id="A0A327NPR7"/>
<proteinExistence type="predicted"/>
<organism evidence="2 3">
    <name type="scientific">Spirosoma telluris</name>
    <dbReference type="NCBI Taxonomy" id="2183553"/>
    <lineage>
        <taxon>Bacteria</taxon>
        <taxon>Pseudomonadati</taxon>
        <taxon>Bacteroidota</taxon>
        <taxon>Cytophagia</taxon>
        <taxon>Cytophagales</taxon>
        <taxon>Cytophagaceae</taxon>
        <taxon>Spirosoma</taxon>
    </lineage>
</organism>